<protein>
    <submittedName>
        <fullName evidence="2">Uncharacterized protein</fullName>
    </submittedName>
</protein>
<organism evidence="2 3">
    <name type="scientific">Saccharibacillus sacchari DSM 19268</name>
    <dbReference type="NCBI Taxonomy" id="915437"/>
    <lineage>
        <taxon>Bacteria</taxon>
        <taxon>Bacillati</taxon>
        <taxon>Bacillota</taxon>
        <taxon>Bacilli</taxon>
        <taxon>Bacillales</taxon>
        <taxon>Paenibacillaceae</taxon>
        <taxon>Saccharibacillus</taxon>
    </lineage>
</organism>
<feature type="compositionally biased region" description="Basic and acidic residues" evidence="1">
    <location>
        <begin position="17"/>
        <end position="33"/>
    </location>
</feature>
<keyword evidence="3" id="KW-1185">Reference proteome</keyword>
<dbReference type="EMBL" id="JFBU01000001">
    <property type="protein sequence ID" value="EXG83192.1"/>
    <property type="molecule type" value="Genomic_DNA"/>
</dbReference>
<name>A0A011A112_9BACL</name>
<evidence type="ECO:0000313" key="3">
    <source>
        <dbReference type="Proteomes" id="UP000053380"/>
    </source>
</evidence>
<comment type="caution">
    <text evidence="2">The sequence shown here is derived from an EMBL/GenBank/DDBJ whole genome shotgun (WGS) entry which is preliminary data.</text>
</comment>
<evidence type="ECO:0000256" key="1">
    <source>
        <dbReference type="SAM" id="MobiDB-lite"/>
    </source>
</evidence>
<evidence type="ECO:0000313" key="2">
    <source>
        <dbReference type="EMBL" id="EXG83192.1"/>
    </source>
</evidence>
<sequence length="33" mass="3804">MISNIAENRAKRVTSTRLDKETVGLEDGRKTWQ</sequence>
<gene>
    <name evidence="2" type="ORF">SacsacDRAFT_0157</name>
</gene>
<dbReference type="Proteomes" id="UP000053380">
    <property type="component" value="Unassembled WGS sequence"/>
</dbReference>
<dbReference type="HOGENOM" id="CLU_3383637_0_0_9"/>
<dbReference type="AlphaFoldDB" id="A0A011A112"/>
<accession>A0A011A112</accession>
<proteinExistence type="predicted"/>
<reference evidence="2 3" key="1">
    <citation type="submission" date="2013-07" db="EMBL/GenBank/DDBJ databases">
        <authorList>
            <consortium name="DOE Joint Genome Institute"/>
            <person name="Anderson I."/>
            <person name="Huntemann M."/>
            <person name="Han J."/>
            <person name="Chen A."/>
            <person name="Kyrpides N."/>
            <person name="Mavromatis K."/>
            <person name="Markowitz V."/>
            <person name="Palaniappan K."/>
            <person name="Ivanova N."/>
            <person name="Schaumberg A."/>
            <person name="Pati A."/>
            <person name="Liolios K."/>
            <person name="Nordberg H.P."/>
            <person name="Cantor M.N."/>
            <person name="Hua S.X."/>
            <person name="Woyke T."/>
        </authorList>
    </citation>
    <scope>NUCLEOTIDE SEQUENCE [LARGE SCALE GENOMIC DNA]</scope>
    <source>
        <strain evidence="2 3">DSM 19268</strain>
    </source>
</reference>
<feature type="region of interest" description="Disordered" evidence="1">
    <location>
        <begin position="1"/>
        <end position="33"/>
    </location>
</feature>